<keyword evidence="3" id="KW-1185">Reference proteome</keyword>
<geneLocation type="plasmid" evidence="2 3">
    <name>p1</name>
</geneLocation>
<keyword evidence="1" id="KW-1133">Transmembrane helix</keyword>
<reference evidence="2" key="1">
    <citation type="submission" date="2021-02" db="EMBL/GenBank/DDBJ databases">
        <title>Natronoglycomyces albus gen. nov., sp. nov, a haloalkaliphilic actinobacterium from a soda solonchak soil.</title>
        <authorList>
            <person name="Sorokin D.Y."/>
            <person name="Khijniak T.V."/>
            <person name="Zakharycheva A.P."/>
            <person name="Boueva O.V."/>
            <person name="Ariskina E.V."/>
            <person name="Hahnke R.L."/>
            <person name="Bunk B."/>
            <person name="Sproer C."/>
            <person name="Schumann P."/>
            <person name="Evtushenko L.I."/>
            <person name="Kublanov I.V."/>
        </authorList>
    </citation>
    <scope>NUCLEOTIDE SEQUENCE</scope>
    <source>
        <strain evidence="2">DSM 106290</strain>
        <plasmid evidence="2">p1</plasmid>
    </source>
</reference>
<evidence type="ECO:0000313" key="3">
    <source>
        <dbReference type="Proteomes" id="UP000662939"/>
    </source>
</evidence>
<dbReference type="RefSeq" id="WP_213173152.1">
    <property type="nucleotide sequence ID" value="NZ_CP070498.1"/>
</dbReference>
<keyword evidence="2" id="KW-0614">Plasmid</keyword>
<dbReference type="KEGG" id="nav:JQS30_17090"/>
<protein>
    <submittedName>
        <fullName evidence="2">DUF3307 domain-containing protein</fullName>
    </submittedName>
</protein>
<organism evidence="2 3">
    <name type="scientific">Natronoglycomyces albus</name>
    <dbReference type="NCBI Taxonomy" id="2811108"/>
    <lineage>
        <taxon>Bacteria</taxon>
        <taxon>Bacillati</taxon>
        <taxon>Actinomycetota</taxon>
        <taxon>Actinomycetes</taxon>
        <taxon>Glycomycetales</taxon>
        <taxon>Glycomycetaceae</taxon>
        <taxon>Natronoglycomyces</taxon>
    </lineage>
</organism>
<sequence>MIDPGTTSYVFIALFIGHIIGDLITQTDHQAANKTAPGREGRRACLAHVIGYGLTQTAVTVALIALADVDIHPVALVVGLALSILTHYPLDRGPVLPWISRITRGSKFWSTPSGRLLTDQTAHLTMITIAALIISV</sequence>
<dbReference type="EMBL" id="CP070498">
    <property type="protein sequence ID" value="QSB07157.1"/>
    <property type="molecule type" value="Genomic_DNA"/>
</dbReference>
<feature type="transmembrane region" description="Helical" evidence="1">
    <location>
        <begin position="6"/>
        <end position="24"/>
    </location>
</feature>
<dbReference type="AlphaFoldDB" id="A0A895XPR0"/>
<evidence type="ECO:0000256" key="1">
    <source>
        <dbReference type="SAM" id="Phobius"/>
    </source>
</evidence>
<dbReference type="Pfam" id="PF11750">
    <property type="entry name" value="DUF3307"/>
    <property type="match status" value="1"/>
</dbReference>
<accession>A0A895XPR0</accession>
<dbReference type="InterPro" id="IPR021737">
    <property type="entry name" value="Phage_phiKZ_Orf197"/>
</dbReference>
<feature type="transmembrane region" description="Helical" evidence="1">
    <location>
        <begin position="45"/>
        <end position="65"/>
    </location>
</feature>
<gene>
    <name evidence="2" type="ORF">JQS30_17090</name>
</gene>
<keyword evidence="1" id="KW-0472">Membrane</keyword>
<keyword evidence="1" id="KW-0812">Transmembrane</keyword>
<proteinExistence type="predicted"/>
<evidence type="ECO:0000313" key="2">
    <source>
        <dbReference type="EMBL" id="QSB07157.1"/>
    </source>
</evidence>
<dbReference type="Proteomes" id="UP000662939">
    <property type="component" value="Plasmid p1"/>
</dbReference>
<feature type="transmembrane region" description="Helical" evidence="1">
    <location>
        <begin position="71"/>
        <end position="90"/>
    </location>
</feature>
<name>A0A895XPR0_9ACTN</name>